<organism evidence="4 5">
    <name type="scientific">Thalictrum thalictroides</name>
    <name type="common">Rue-anemone</name>
    <name type="synonym">Anemone thalictroides</name>
    <dbReference type="NCBI Taxonomy" id="46969"/>
    <lineage>
        <taxon>Eukaryota</taxon>
        <taxon>Viridiplantae</taxon>
        <taxon>Streptophyta</taxon>
        <taxon>Embryophyta</taxon>
        <taxon>Tracheophyta</taxon>
        <taxon>Spermatophyta</taxon>
        <taxon>Magnoliopsida</taxon>
        <taxon>Ranunculales</taxon>
        <taxon>Ranunculaceae</taxon>
        <taxon>Thalictroideae</taxon>
        <taxon>Thalictrum</taxon>
    </lineage>
</organism>
<feature type="repeat" description="PPR" evidence="3">
    <location>
        <begin position="280"/>
        <end position="310"/>
    </location>
</feature>
<dbReference type="Pfam" id="PF13041">
    <property type="entry name" value="PPR_2"/>
    <property type="match status" value="2"/>
</dbReference>
<feature type="repeat" description="PPR" evidence="3">
    <location>
        <begin position="78"/>
        <end position="112"/>
    </location>
</feature>
<dbReference type="NCBIfam" id="TIGR00756">
    <property type="entry name" value="PPR"/>
    <property type="match status" value="6"/>
</dbReference>
<keyword evidence="5" id="KW-1185">Reference proteome</keyword>
<dbReference type="FunFam" id="1.25.40.10:FF:000333">
    <property type="entry name" value="Pentatricopeptide repeat-containing protein"/>
    <property type="match status" value="1"/>
</dbReference>
<evidence type="ECO:0000313" key="4">
    <source>
        <dbReference type="EMBL" id="KAF5196443.1"/>
    </source>
</evidence>
<dbReference type="OrthoDB" id="185373at2759"/>
<reference evidence="4 5" key="1">
    <citation type="submission" date="2020-06" db="EMBL/GenBank/DDBJ databases">
        <title>Transcriptomic and genomic resources for Thalictrum thalictroides and T. hernandezii: Facilitating candidate gene discovery in an emerging model plant lineage.</title>
        <authorList>
            <person name="Arias T."/>
            <person name="Riano-Pachon D.M."/>
            <person name="Di Stilio V.S."/>
        </authorList>
    </citation>
    <scope>NUCLEOTIDE SEQUENCE [LARGE SCALE GENOMIC DNA]</scope>
    <source>
        <strain evidence="5">cv. WT478/WT964</strain>
        <tissue evidence="4">Leaves</tissue>
    </source>
</reference>
<protein>
    <submittedName>
        <fullName evidence="4">Pentatricopeptide repeat-containing protein</fullName>
    </submittedName>
</protein>
<evidence type="ECO:0000256" key="2">
    <source>
        <dbReference type="ARBA" id="ARBA00022737"/>
    </source>
</evidence>
<evidence type="ECO:0000256" key="1">
    <source>
        <dbReference type="ARBA" id="ARBA00006643"/>
    </source>
</evidence>
<feature type="repeat" description="PPR" evidence="3">
    <location>
        <begin position="346"/>
        <end position="381"/>
    </location>
</feature>
<dbReference type="InterPro" id="IPR011990">
    <property type="entry name" value="TPR-like_helical_dom_sf"/>
</dbReference>
<dbReference type="Gene3D" id="1.25.40.10">
    <property type="entry name" value="Tetratricopeptide repeat domain"/>
    <property type="match status" value="3"/>
</dbReference>
<dbReference type="AlphaFoldDB" id="A0A7J6WHL6"/>
<name>A0A7J6WHL6_THATH</name>
<dbReference type="InterPro" id="IPR002885">
    <property type="entry name" value="PPR_rpt"/>
</dbReference>
<dbReference type="Pfam" id="PF20431">
    <property type="entry name" value="E_motif"/>
    <property type="match status" value="1"/>
</dbReference>
<dbReference type="PROSITE" id="PS51375">
    <property type="entry name" value="PPR"/>
    <property type="match status" value="6"/>
</dbReference>
<dbReference type="Pfam" id="PF01535">
    <property type="entry name" value="PPR"/>
    <property type="match status" value="3"/>
</dbReference>
<dbReference type="InterPro" id="IPR046960">
    <property type="entry name" value="PPR_At4g14850-like_plant"/>
</dbReference>
<comment type="similarity">
    <text evidence="1">Belongs to the PPR family. PCMP-H subfamily.</text>
</comment>
<dbReference type="InterPro" id="IPR046848">
    <property type="entry name" value="E_motif"/>
</dbReference>
<dbReference type="PANTHER" id="PTHR47926">
    <property type="entry name" value="PENTATRICOPEPTIDE REPEAT-CONTAINING PROTEIN"/>
    <property type="match status" value="1"/>
</dbReference>
<feature type="repeat" description="PPR" evidence="3">
    <location>
        <begin position="311"/>
        <end position="345"/>
    </location>
</feature>
<sequence length="538" mass="60964">MLPPLTRYLKSNKRTLSLLDQQQWLTMKQIKQIQTHLIISGSFTDPYATGKIITFCAISHHGDLDYGFHLFQHLPNSSTFIWNTMIRAFAEKNQPVQANSLYKQMLQSGFFPNNYTFSFVLRACTELSDVFVGREFHSHIIKLGWESYDFVQNGLIHMYANCDCVISARKLFDASSNLDVISWTAMVNGYVKNGQIELAKHLFDQMPERNAISWSAMITGYAQVGMFREALELFNEMQLGGFRPNHAGIVGALSACGFLGTLDQGRWIHAYVDRNRIELDRVLGTALIDMYAKCGCIDTAWKVFNEMPERDVFAFTSMISGLANHGQSASSVQLFLKMREEGVKPNEVTFICVLSACSRMGMVEEGRKIFETMSRVYGIEPQVQHYGCLVDLLGRAGMLEEATRIVREMPLEPDSYVLGALLSACKMHRDVELGKETVESLMQRSLDHGGVHVLLSNMYAFERRWEDVAKVRKDMEDKNMKKVPGCSFIEVDGVVCEFVAGDRSHVFMEDIMSLLLVITKQLKDFPFDDDVGIELSPL</sequence>
<accession>A0A7J6WHL6</accession>
<dbReference type="EMBL" id="JABWDY010015988">
    <property type="protein sequence ID" value="KAF5196443.1"/>
    <property type="molecule type" value="Genomic_DNA"/>
</dbReference>
<dbReference type="GO" id="GO:0009451">
    <property type="term" value="P:RNA modification"/>
    <property type="evidence" value="ECO:0007669"/>
    <property type="project" value="InterPro"/>
</dbReference>
<gene>
    <name evidence="4" type="ORF">FRX31_013974</name>
</gene>
<comment type="caution">
    <text evidence="4">The sequence shown here is derived from an EMBL/GenBank/DDBJ whole genome shotgun (WGS) entry which is preliminary data.</text>
</comment>
<dbReference type="FunFam" id="1.25.40.10:FF:000184">
    <property type="entry name" value="Pentatricopeptide repeat-containing protein, chloroplastic"/>
    <property type="match status" value="1"/>
</dbReference>
<feature type="repeat" description="PPR" evidence="3">
    <location>
        <begin position="179"/>
        <end position="209"/>
    </location>
</feature>
<dbReference type="FunFam" id="1.25.40.10:FF:000470">
    <property type="entry name" value="Pentatricopeptide repeat-containing protein At5g66520"/>
    <property type="match status" value="1"/>
</dbReference>
<dbReference type="GO" id="GO:0003723">
    <property type="term" value="F:RNA binding"/>
    <property type="evidence" value="ECO:0007669"/>
    <property type="project" value="InterPro"/>
</dbReference>
<keyword evidence="2" id="KW-0677">Repeat</keyword>
<feature type="repeat" description="PPR" evidence="3">
    <location>
        <begin position="210"/>
        <end position="244"/>
    </location>
</feature>
<evidence type="ECO:0000313" key="5">
    <source>
        <dbReference type="Proteomes" id="UP000554482"/>
    </source>
</evidence>
<dbReference type="PANTHER" id="PTHR47926:SF416">
    <property type="entry name" value="(WILD MALAYSIAN BANANA) HYPOTHETICAL PROTEIN"/>
    <property type="match status" value="1"/>
</dbReference>
<dbReference type="Proteomes" id="UP000554482">
    <property type="component" value="Unassembled WGS sequence"/>
</dbReference>
<proteinExistence type="inferred from homology"/>
<evidence type="ECO:0000256" key="3">
    <source>
        <dbReference type="PROSITE-ProRule" id="PRU00708"/>
    </source>
</evidence>